<sequence length="120" mass="12466">MYTRSGILLVALFAASCAAAPVLGYHAHTRAEQPELSARDPFNVGDLIHLNSISAAVEKLDRTQRRGDEIAAHAGSGTTDRPAFAGRTFHLPSTLEANLLIAASKGDSAAQISSAVGAVI</sequence>
<comment type="caution">
    <text evidence="1">The sequence shown here is derived from an EMBL/GenBank/DDBJ whole genome shotgun (WGS) entry which is preliminary data.</text>
</comment>
<dbReference type="EMBL" id="MU276315">
    <property type="protein sequence ID" value="KAI0039356.1"/>
    <property type="molecule type" value="Genomic_DNA"/>
</dbReference>
<evidence type="ECO:0000313" key="2">
    <source>
        <dbReference type="Proteomes" id="UP000814033"/>
    </source>
</evidence>
<organism evidence="1 2">
    <name type="scientific">Auriscalpium vulgare</name>
    <dbReference type="NCBI Taxonomy" id="40419"/>
    <lineage>
        <taxon>Eukaryota</taxon>
        <taxon>Fungi</taxon>
        <taxon>Dikarya</taxon>
        <taxon>Basidiomycota</taxon>
        <taxon>Agaricomycotina</taxon>
        <taxon>Agaricomycetes</taxon>
        <taxon>Russulales</taxon>
        <taxon>Auriscalpiaceae</taxon>
        <taxon>Auriscalpium</taxon>
    </lineage>
</organism>
<accession>A0ACB8R5E5</accession>
<gene>
    <name evidence="1" type="ORF">FA95DRAFT_1612634</name>
</gene>
<keyword evidence="2" id="KW-1185">Reference proteome</keyword>
<evidence type="ECO:0000313" key="1">
    <source>
        <dbReference type="EMBL" id="KAI0039356.1"/>
    </source>
</evidence>
<reference evidence="1" key="2">
    <citation type="journal article" date="2022" name="New Phytol.">
        <title>Evolutionary transition to the ectomycorrhizal habit in the genomes of a hyperdiverse lineage of mushroom-forming fungi.</title>
        <authorList>
            <person name="Looney B."/>
            <person name="Miyauchi S."/>
            <person name="Morin E."/>
            <person name="Drula E."/>
            <person name="Courty P.E."/>
            <person name="Kohler A."/>
            <person name="Kuo A."/>
            <person name="LaButti K."/>
            <person name="Pangilinan J."/>
            <person name="Lipzen A."/>
            <person name="Riley R."/>
            <person name="Andreopoulos W."/>
            <person name="He G."/>
            <person name="Johnson J."/>
            <person name="Nolan M."/>
            <person name="Tritt A."/>
            <person name="Barry K.W."/>
            <person name="Grigoriev I.V."/>
            <person name="Nagy L.G."/>
            <person name="Hibbett D."/>
            <person name="Henrissat B."/>
            <person name="Matheny P.B."/>
            <person name="Labbe J."/>
            <person name="Martin F.M."/>
        </authorList>
    </citation>
    <scope>NUCLEOTIDE SEQUENCE</scope>
    <source>
        <strain evidence="1">FP105234-sp</strain>
    </source>
</reference>
<name>A0ACB8R5E5_9AGAM</name>
<reference evidence="1" key="1">
    <citation type="submission" date="2021-02" db="EMBL/GenBank/DDBJ databases">
        <authorList>
            <consortium name="DOE Joint Genome Institute"/>
            <person name="Ahrendt S."/>
            <person name="Looney B.P."/>
            <person name="Miyauchi S."/>
            <person name="Morin E."/>
            <person name="Drula E."/>
            <person name="Courty P.E."/>
            <person name="Chicoki N."/>
            <person name="Fauchery L."/>
            <person name="Kohler A."/>
            <person name="Kuo A."/>
            <person name="Labutti K."/>
            <person name="Pangilinan J."/>
            <person name="Lipzen A."/>
            <person name="Riley R."/>
            <person name="Andreopoulos W."/>
            <person name="He G."/>
            <person name="Johnson J."/>
            <person name="Barry K.W."/>
            <person name="Grigoriev I.V."/>
            <person name="Nagy L."/>
            <person name="Hibbett D."/>
            <person name="Henrissat B."/>
            <person name="Matheny P.B."/>
            <person name="Labbe J."/>
            <person name="Martin F."/>
        </authorList>
    </citation>
    <scope>NUCLEOTIDE SEQUENCE</scope>
    <source>
        <strain evidence="1">FP105234-sp</strain>
    </source>
</reference>
<dbReference type="Proteomes" id="UP000814033">
    <property type="component" value="Unassembled WGS sequence"/>
</dbReference>
<protein>
    <submittedName>
        <fullName evidence="1">Uncharacterized protein</fullName>
    </submittedName>
</protein>
<proteinExistence type="predicted"/>